<dbReference type="GO" id="GO:0005975">
    <property type="term" value="P:carbohydrate metabolic process"/>
    <property type="evidence" value="ECO:0007669"/>
    <property type="project" value="InterPro"/>
</dbReference>
<comment type="similarity">
    <text evidence="1 2">Belongs to the glycosyl hydrolase 31 family.</text>
</comment>
<evidence type="ECO:0000259" key="3">
    <source>
        <dbReference type="Pfam" id="PF01055"/>
    </source>
</evidence>
<reference evidence="5 6" key="1">
    <citation type="journal article" date="2012" name="BMC Genomics">
        <title>The genome sequence of Propionibacterium acidipropionici provides insights into its biotechnological and industrial potential.</title>
        <authorList>
            <person name="Parizzi L.P."/>
            <person name="Grassi M.C."/>
            <person name="Llerena L.A."/>
            <person name="Carazzolle M.F."/>
            <person name="Queiroz V.L."/>
            <person name="Lunardi I."/>
            <person name="Zeidler A.F."/>
            <person name="Teixeira P.J."/>
            <person name="Mieczkowski P."/>
            <person name="Rincones J."/>
            <person name="Pereira G.A."/>
        </authorList>
    </citation>
    <scope>NUCLEOTIDE SEQUENCE [LARGE SCALE GENOMIC DNA]</scope>
    <source>
        <strain evidence="6">ATCC 4875 / DSM 20272 / JCM 6432 / NBRC 12425 / NCIMB 8070</strain>
    </source>
</reference>
<dbReference type="InterPro" id="IPR051816">
    <property type="entry name" value="Glycosyl_Hydrolase_31"/>
</dbReference>
<gene>
    <name evidence="5" type="ordered locus">PACID_31840</name>
</gene>
<dbReference type="InterPro" id="IPR048395">
    <property type="entry name" value="Glyco_hydro_31_C"/>
</dbReference>
<dbReference type="AlphaFoldDB" id="K7RSD0"/>
<dbReference type="STRING" id="1171373.PACID_31840"/>
<keyword evidence="2" id="KW-0326">Glycosidase</keyword>
<dbReference type="Gene3D" id="2.60.40.1760">
    <property type="entry name" value="glycosyl hydrolase (family 31)"/>
    <property type="match status" value="1"/>
</dbReference>
<evidence type="ECO:0000313" key="5">
    <source>
        <dbReference type="EMBL" id="AFV90944.1"/>
    </source>
</evidence>
<sequence>MRHTDASQHSVTHDHVTHDHSALLQGEHYRITPLTERVVRLEWSPSGRFEDRPTTFAIRRDLPAPDVRVEATDTGLRVVTGHYVLDYDRGPFSANGLSVAVRGGISNYHSVWRYGQDLSLPADRQVRYEGRPARSLDGNLGGAARTLDCADGVIPLEPGVNSELGYAVIDDSGSMVFDADGHLAPRDAEPGYLDLYVFAAGHDHVDAVEDFFAISGPQPLLPRYALGNWWSRYHRYSDTEYLRLMDRFDAEKVPLSVAVVDMDWHLTDIDPKYGAGWTGYTWNRELFDDPEAFQAELHRRGLKVTLNVHPADGVRAFEDAYEPMCRAMGREPNGDPIDFDVTDRASMDAYFNVLHRGLEDLGTDFWWIDWQSGPYSKRDGMDPLWVLNHEHFTDSDAHTDRGLTFSRYAGPGSHRYPVGFSGDAIITWESLAFQPRMTAAGANIGYGWWSHDIGGHMGGFKDDELETRWVEFGVFSPIMRLHSSNSRFSGKEPWKVAEPGRSAIVEHLRLRHRMLPYLNSMNLRAHRDGRSIVEPVYFETHGFDAYRYLDEYLFGSQLLVAPIIRPTDPVVRRASADVLLPEGRWTDVVTGHSYQGGRAIRMYRGISSIPVLLRAGGFLPLVAEGESLDVRNLFPALDVQVAGGASGSFDLDEERQDGSWVRTRFVLDAEAGELRVDAPEGMGARRGEWRFTLLGLDLGAPDAGADLQVEGGELLGVRTGRGRLLLRVRADQDSLVIRSGLLTTAGQPDLTDEVEELLHGARIGFGLKDRIFGLVESHGAGALASVIAQGAHPTGHAAETYEYDRPTAELVEALTELLG</sequence>
<dbReference type="eggNOG" id="COG1501">
    <property type="taxonomic scope" value="Bacteria"/>
</dbReference>
<dbReference type="CDD" id="cd06595">
    <property type="entry name" value="GH31_u1"/>
    <property type="match status" value="1"/>
</dbReference>
<dbReference type="EMBL" id="CP003493">
    <property type="protein sequence ID" value="AFV90944.1"/>
    <property type="molecule type" value="Genomic_DNA"/>
</dbReference>
<proteinExistence type="inferred from homology"/>
<dbReference type="InterPro" id="IPR013780">
    <property type="entry name" value="Glyco_hydro_b"/>
</dbReference>
<dbReference type="Pfam" id="PF21365">
    <property type="entry name" value="Glyco_hydro_31_3rd"/>
    <property type="match status" value="1"/>
</dbReference>
<evidence type="ECO:0000256" key="2">
    <source>
        <dbReference type="RuleBase" id="RU361185"/>
    </source>
</evidence>
<feature type="domain" description="Glycoside hydrolase family 31 TIM barrel" evidence="3">
    <location>
        <begin position="219"/>
        <end position="520"/>
    </location>
</feature>
<protein>
    <submittedName>
        <fullName evidence="5">Glycoside hydrolase family 31</fullName>
    </submittedName>
</protein>
<dbReference type="InterPro" id="IPR000322">
    <property type="entry name" value="Glyco_hydro_31_TIM"/>
</dbReference>
<dbReference type="PATRIC" id="fig|1171373.8.peg.3132"/>
<dbReference type="PANTHER" id="PTHR43863">
    <property type="entry name" value="HYDROLASE, PUTATIVE (AFU_ORTHOLOGUE AFUA_1G03140)-RELATED"/>
    <property type="match status" value="1"/>
</dbReference>
<dbReference type="GO" id="GO:0004553">
    <property type="term" value="F:hydrolase activity, hydrolyzing O-glycosyl compounds"/>
    <property type="evidence" value="ECO:0007669"/>
    <property type="project" value="InterPro"/>
</dbReference>
<dbReference type="SUPFAM" id="SSF51445">
    <property type="entry name" value="(Trans)glycosidases"/>
    <property type="match status" value="1"/>
</dbReference>
<dbReference type="Gene3D" id="2.60.40.1180">
    <property type="entry name" value="Golgi alpha-mannosidase II"/>
    <property type="match status" value="1"/>
</dbReference>
<accession>K7RSD0</accession>
<evidence type="ECO:0000259" key="4">
    <source>
        <dbReference type="Pfam" id="PF21365"/>
    </source>
</evidence>
<organism evidence="5 6">
    <name type="scientific">Acidipropionibacterium acidipropionici (strain ATCC 4875 / DSM 20272 / JCM 6432 / NBRC 12425 / NCIMB 8070 / 4)</name>
    <name type="common">Propionibacterium acidipropionici</name>
    <dbReference type="NCBI Taxonomy" id="1171373"/>
    <lineage>
        <taxon>Bacteria</taxon>
        <taxon>Bacillati</taxon>
        <taxon>Actinomycetota</taxon>
        <taxon>Actinomycetes</taxon>
        <taxon>Propionibacteriales</taxon>
        <taxon>Propionibacteriaceae</taxon>
        <taxon>Acidipropionibacterium</taxon>
    </lineage>
</organism>
<dbReference type="KEGG" id="pbo:PACID_31840"/>
<evidence type="ECO:0000256" key="1">
    <source>
        <dbReference type="ARBA" id="ARBA00007806"/>
    </source>
</evidence>
<keyword evidence="2 5" id="KW-0378">Hydrolase</keyword>
<feature type="domain" description="Glycosyl hydrolase family 31 C-terminal" evidence="4">
    <location>
        <begin position="529"/>
        <end position="616"/>
    </location>
</feature>
<dbReference type="SUPFAM" id="SSF51011">
    <property type="entry name" value="Glycosyl hydrolase domain"/>
    <property type="match status" value="1"/>
</dbReference>
<dbReference type="InterPro" id="IPR017853">
    <property type="entry name" value="GH"/>
</dbReference>
<dbReference type="Gene3D" id="3.20.20.80">
    <property type="entry name" value="Glycosidases"/>
    <property type="match status" value="1"/>
</dbReference>
<evidence type="ECO:0000313" key="6">
    <source>
        <dbReference type="Proteomes" id="UP000000214"/>
    </source>
</evidence>
<dbReference type="HOGENOM" id="CLU_005043_1_0_11"/>
<dbReference type="PANTHER" id="PTHR43863:SF2">
    <property type="entry name" value="MALTASE-GLUCOAMYLASE"/>
    <property type="match status" value="1"/>
</dbReference>
<dbReference type="Pfam" id="PF01055">
    <property type="entry name" value="Glyco_hydro_31_2nd"/>
    <property type="match status" value="1"/>
</dbReference>
<name>K7RSD0_ACIA4</name>
<dbReference type="Proteomes" id="UP000000214">
    <property type="component" value="Chromosome"/>
</dbReference>
<dbReference type="RefSeq" id="WP_015071838.1">
    <property type="nucleotide sequence ID" value="NC_019395.1"/>
</dbReference>